<feature type="compositionally biased region" description="Polar residues" evidence="1">
    <location>
        <begin position="1510"/>
        <end position="1519"/>
    </location>
</feature>
<name>A0A815QHD1_ADIRI</name>
<organism evidence="2 3">
    <name type="scientific">Adineta ricciae</name>
    <name type="common">Rotifer</name>
    <dbReference type="NCBI Taxonomy" id="249248"/>
    <lineage>
        <taxon>Eukaryota</taxon>
        <taxon>Metazoa</taxon>
        <taxon>Spiralia</taxon>
        <taxon>Gnathifera</taxon>
        <taxon>Rotifera</taxon>
        <taxon>Eurotatoria</taxon>
        <taxon>Bdelloidea</taxon>
        <taxon>Adinetida</taxon>
        <taxon>Adinetidae</taxon>
        <taxon>Adineta</taxon>
    </lineage>
</organism>
<feature type="region of interest" description="Disordered" evidence="1">
    <location>
        <begin position="231"/>
        <end position="266"/>
    </location>
</feature>
<dbReference type="Pfam" id="PF12449">
    <property type="entry name" value="DUF3684"/>
    <property type="match status" value="2"/>
</dbReference>
<evidence type="ECO:0000313" key="2">
    <source>
        <dbReference type="EMBL" id="CAF1463297.1"/>
    </source>
</evidence>
<feature type="compositionally biased region" description="Basic residues" evidence="1">
    <location>
        <begin position="244"/>
        <end position="255"/>
    </location>
</feature>
<dbReference type="Gene3D" id="3.30.565.10">
    <property type="entry name" value="Histidine kinase-like ATPase, C-terminal domain"/>
    <property type="match status" value="1"/>
</dbReference>
<dbReference type="OrthoDB" id="10031156at2759"/>
<dbReference type="InterPro" id="IPR036890">
    <property type="entry name" value="HATPase_C_sf"/>
</dbReference>
<dbReference type="InterPro" id="IPR022155">
    <property type="entry name" value="DUF3684"/>
</dbReference>
<dbReference type="EMBL" id="CAJNOJ010000482">
    <property type="protein sequence ID" value="CAF1463297.1"/>
    <property type="molecule type" value="Genomic_DNA"/>
</dbReference>
<feature type="region of interest" description="Disordered" evidence="1">
    <location>
        <begin position="1503"/>
        <end position="1545"/>
    </location>
</feature>
<dbReference type="PANTHER" id="PTHR47839:SF1">
    <property type="entry name" value="DOMAIN PROTEIN, PUTATIVE (AFU_ORTHOLOGUE AFUA_6G04830)-RELATED"/>
    <property type="match status" value="1"/>
</dbReference>
<proteinExistence type="predicted"/>
<evidence type="ECO:0000256" key="1">
    <source>
        <dbReference type="SAM" id="MobiDB-lite"/>
    </source>
</evidence>
<reference evidence="2" key="1">
    <citation type="submission" date="2021-02" db="EMBL/GenBank/DDBJ databases">
        <authorList>
            <person name="Nowell W R."/>
        </authorList>
    </citation>
    <scope>NUCLEOTIDE SEQUENCE</scope>
</reference>
<comment type="caution">
    <text evidence="2">The sequence shown here is derived from an EMBL/GenBank/DDBJ whole genome shotgun (WGS) entry which is preliminary data.</text>
</comment>
<sequence length="1780" mass="203343">MSSNYDELWLKTVNEGIEDRVEVNQRMLIDKMLARYSSDFVVYRELIQNSDDAQSTSFTLEITCDPTSATESYESASKDDSFNYLLGGVGQFLKTPWTWTATTEKTDDSFTDISPPTAASPPENDFHNCLITEIRTINNGNVFTEDDWKRVITIAEGNTNVDAIGQFGVGFFSVFSYSERPMIQSGKHRLAFVWQNGKSLTTFRKELPSEEQSASTSVILSMKNKYILQTKAPIPENSSTNSNTRKKGKRGRNRPAKSTTNTATNEIVPTMDLPQLKAYFTKVLSFTKHINELIIKINGLVVFQVNKTAKISQSTKLSSVAKRMNASNENNLLRFKSFVQTEQTFTIQHGPSITLNHIDVEAQVIGDKEFHQQIERVLKKSLPKTIHIEFLFPSNNIFQEEQWQVLTNDNANTFLLKGLIPLKLINGQINPAGQIFIGLATHQTTGIGMHVFSHLIPTIERENIDLQDPYISIWNDQLLISIGQIVRFIYDQTMADAVEQATDQTHDHFDAILSPYAFQESSPNKEIGRILVDGFFSSDKEILVPVRRSPTDTHLVLVPSTEAFLTKSKHIETFLSVPIVPYEISKHDFFKILKQRQWIEEIDNDTITKKIHETILLVDEFIGLLRWLCTNDIYNKSFIKEILSKIRFRHTRQSPIIKLTKIQYFDTFNLPSLPLPSDVLPSDVVSHLARDDLQRRLSLSPVSIKHLVEFYLDDNQHYLFLQDNTSKVLLSFISHHWNKFNETESTRIKTTLSNIKCIPTTQGMKSPNESYIPSASLSSNLPIITLYIPQIVSNKNETESKEYPVSIELVKSIGCRTIHIPTLSNNGQHTSKDSLASDDSQTVQAFVQYLVQQRKNLSENDLRALKHNHCITGTTLESNGELKRRYIPSELHFPYVAQCLQWNNLLIVDWPDIEPRSGEYAFLKELGVREVPDLHKLLAHIDQEHHKGLKSRDQYKLPNALVFFAENFQQYYSKIWISANNKVAFLPSSPPDLDASTDVILTTLPNALVFFAENFQQYYSKLWRSANNKVAFLPSSPPDLDASTDVILATPDVVFKEPGPLCPSLLPEVLRCFQHHFDIGLLGVKYRPSLPVAFDILMGKRNQLLIDETAPKYFSYLNKLDGLNRLFIQKVSTIAFIPLPGTKTYVKPSQIFIRSRDSTSSSAPAGTHVNIIDDIATHGLIDYVDYGYEANSFLLGIGVVSYPSAEVLAELLIERQADYFSPSAQNSNEVLARKLRVYINCLKQLAAVSHVARQFTVDPLRSRLINKPWCLGYQIIDRPDGSKDRIFKIAKPGDIYLDDDHQSAIDLRPLCAPDEPELTKLYEQFGANWISESVKRTLVHRGKFVGTDRSKKLYDLIHHRLDMLFVNNRGEQMEGIDAKRIELLRTKFHVYESEGIQCQLTFDNRTTTLNSTECSTCALEHDKNKVALYIQKDIPVLDYIDIATELTRYVYKKPLDALVHSISDKLASSLETLKRRGIPVDRLLKTQEQQPFKLSLNVEQSTLEEKVSARASTTTNASVREQKPLETSFEHHHHKQVQPDDDTQSSRSFLQSLKSYFVSPSTEPTNSQENRTSRVERDRVAHFGRYKFDDDTDINKMIRTSSSYSQRTYNQPEFSRNEINNSCEFIPSTNMIRHEHLFNGIALYLDVDVILTDLMLEQSKHLSYLLSSLAKQVFRIPVETMHLFRDVDTRIAFNSDGALFFNLRYFEQVFWDDLKTVLPSASSSSVIVRTIVNFYFMVTCHEISHNIDSNHDLNFINRLERVSVRFMDAKETFASKFSFQ</sequence>
<gene>
    <name evidence="2" type="ORF">EDS130_LOCUS40300</name>
</gene>
<evidence type="ECO:0000313" key="3">
    <source>
        <dbReference type="Proteomes" id="UP000663852"/>
    </source>
</evidence>
<dbReference type="Proteomes" id="UP000663852">
    <property type="component" value="Unassembled WGS sequence"/>
</dbReference>
<feature type="compositionally biased region" description="Polar residues" evidence="1">
    <location>
        <begin position="256"/>
        <end position="266"/>
    </location>
</feature>
<protein>
    <submittedName>
        <fullName evidence="2">Uncharacterized protein</fullName>
    </submittedName>
</protein>
<dbReference type="SUPFAM" id="SSF55874">
    <property type="entry name" value="ATPase domain of HSP90 chaperone/DNA topoisomerase II/histidine kinase"/>
    <property type="match status" value="1"/>
</dbReference>
<accession>A0A815QHD1</accession>
<feature type="compositionally biased region" description="Basic and acidic residues" evidence="1">
    <location>
        <begin position="1520"/>
        <end position="1530"/>
    </location>
</feature>
<dbReference type="PANTHER" id="PTHR47839">
    <property type="entry name" value="DOMAIN PROTEIN, PUTATIVE (AFU_ORTHOLOGUE AFUA_6G04830)-RELATED"/>
    <property type="match status" value="1"/>
</dbReference>